<organism evidence="1 2">
    <name type="scientific">Sciurus carolinensis</name>
    <name type="common">Eastern gray squirrel</name>
    <dbReference type="NCBI Taxonomy" id="30640"/>
    <lineage>
        <taxon>Eukaryota</taxon>
        <taxon>Metazoa</taxon>
        <taxon>Chordata</taxon>
        <taxon>Craniata</taxon>
        <taxon>Vertebrata</taxon>
        <taxon>Euteleostomi</taxon>
        <taxon>Mammalia</taxon>
        <taxon>Eutheria</taxon>
        <taxon>Euarchontoglires</taxon>
        <taxon>Glires</taxon>
        <taxon>Rodentia</taxon>
        <taxon>Sciuromorpha</taxon>
        <taxon>Sciuridae</taxon>
        <taxon>Sciurinae</taxon>
        <taxon>Sciurini</taxon>
        <taxon>Sciurus</taxon>
    </lineage>
</organism>
<comment type="caution">
    <text evidence="1">The sequence shown here is derived from an EMBL/GenBank/DDBJ whole genome shotgun (WGS) entry which is preliminary data.</text>
</comment>
<keyword evidence="2" id="KW-1185">Reference proteome</keyword>
<dbReference type="InterPro" id="IPR013783">
    <property type="entry name" value="Ig-like_fold"/>
</dbReference>
<feature type="non-terminal residue" evidence="1">
    <location>
        <position position="1"/>
    </location>
</feature>
<dbReference type="PANTHER" id="PTHR23267">
    <property type="entry name" value="IMMUNOGLOBULIN LIGHT CHAIN"/>
    <property type="match status" value="1"/>
</dbReference>
<reference evidence="1" key="1">
    <citation type="submission" date="2020-03" db="EMBL/GenBank/DDBJ databases">
        <title>Studies in the Genomics of Life Span.</title>
        <authorList>
            <person name="Glass D."/>
        </authorList>
    </citation>
    <scope>NUCLEOTIDE SEQUENCE</scope>
    <source>
        <strain evidence="1">SUZIE</strain>
        <tissue evidence="1">Muscle</tissue>
    </source>
</reference>
<dbReference type="Proteomes" id="UP001166674">
    <property type="component" value="Unassembled WGS sequence"/>
</dbReference>
<dbReference type="InterPro" id="IPR036179">
    <property type="entry name" value="Ig-like_dom_sf"/>
</dbReference>
<dbReference type="Gene3D" id="2.60.40.10">
    <property type="entry name" value="Immunoglobulins"/>
    <property type="match status" value="1"/>
</dbReference>
<gene>
    <name evidence="1" type="ORF">SUZIE_111215</name>
</gene>
<dbReference type="InterPro" id="IPR050150">
    <property type="entry name" value="IgV_Light_Chain"/>
</dbReference>
<evidence type="ECO:0000313" key="2">
    <source>
        <dbReference type="Proteomes" id="UP001166674"/>
    </source>
</evidence>
<dbReference type="AlphaFoldDB" id="A0AA41SPC6"/>
<dbReference type="SUPFAM" id="SSF48726">
    <property type="entry name" value="Immunoglobulin"/>
    <property type="match status" value="1"/>
</dbReference>
<protein>
    <submittedName>
        <fullName evidence="1">Ig lambda chain V-V region DEL</fullName>
    </submittedName>
</protein>
<name>A0AA41SPC6_SCICA</name>
<accession>A0AA41SPC6</accession>
<dbReference type="EMBL" id="JAATJV010160843">
    <property type="protein sequence ID" value="MBZ3871093.1"/>
    <property type="molecule type" value="Genomic_DNA"/>
</dbReference>
<sequence>LTNSFSRSVFSGHRATITCSGDKCSDAHVHWYQQKPAKSPVLVIYEDSNCASAIPDSLTLAQGTKAILTIIRVQVGDEADYYF</sequence>
<evidence type="ECO:0000313" key="1">
    <source>
        <dbReference type="EMBL" id="MBZ3871093.1"/>
    </source>
</evidence>
<proteinExistence type="predicted"/>